<dbReference type="Gene3D" id="3.40.50.720">
    <property type="entry name" value="NAD(P)-binding Rossmann-like Domain"/>
    <property type="match status" value="2"/>
</dbReference>
<feature type="domain" description="Polysaccharide biosynthesis protein CapD-like" evidence="2">
    <location>
        <begin position="40"/>
        <end position="342"/>
    </location>
</feature>
<organism evidence="3 4">
    <name type="scientific">Anaerovibrio lipolyticus DSM 3074</name>
    <dbReference type="NCBI Taxonomy" id="1120997"/>
    <lineage>
        <taxon>Bacteria</taxon>
        <taxon>Bacillati</taxon>
        <taxon>Bacillota</taxon>
        <taxon>Negativicutes</taxon>
        <taxon>Selenomonadales</taxon>
        <taxon>Selenomonadaceae</taxon>
        <taxon>Anaerovibrio</taxon>
    </lineage>
</organism>
<dbReference type="InterPro" id="IPR003869">
    <property type="entry name" value="Polysac_CapD-like"/>
</dbReference>
<evidence type="ECO:0000259" key="2">
    <source>
        <dbReference type="Pfam" id="PF02719"/>
    </source>
</evidence>
<dbReference type="PANTHER" id="PTHR43318:SF1">
    <property type="entry name" value="POLYSACCHARIDE BIOSYNTHESIS PROTEIN EPSC-RELATED"/>
    <property type="match status" value="1"/>
</dbReference>
<dbReference type="PANTHER" id="PTHR43318">
    <property type="entry name" value="UDP-N-ACETYLGLUCOSAMINE 4,6-DEHYDRATASE"/>
    <property type="match status" value="1"/>
</dbReference>
<evidence type="ECO:0000256" key="1">
    <source>
        <dbReference type="ARBA" id="ARBA00007430"/>
    </source>
</evidence>
<dbReference type="AlphaFoldDB" id="A0A1M6FEB0"/>
<dbReference type="EMBL" id="FQYW01000020">
    <property type="protein sequence ID" value="SHI96074.1"/>
    <property type="molecule type" value="Genomic_DNA"/>
</dbReference>
<comment type="similarity">
    <text evidence="1">Belongs to the polysaccharide synthase family.</text>
</comment>
<dbReference type="Proteomes" id="UP000191240">
    <property type="component" value="Unassembled WGS sequence"/>
</dbReference>
<dbReference type="RefSeq" id="WP_080326136.1">
    <property type="nucleotide sequence ID" value="NZ_FQYW01000020.1"/>
</dbReference>
<dbReference type="InterPro" id="IPR051203">
    <property type="entry name" value="Polysaccharide_Synthase-Rel"/>
</dbReference>
<gene>
    <name evidence="3" type="ORF">SAMN02745671_02241</name>
</gene>
<proteinExistence type="inferred from homology"/>
<sequence>MFNLNEFINKYVTKRAQSMFLVDVEANKVQLSKKIAGKTVLVIGGAGSIGSSFIKAILPFKPATLVVVDTNENGLAELTRDLRSTKGMYVPGDYVTYPMDFASVIFEKMFRSRGGFDIVANFSAHKHVRSEKDIYSVEALLQNNVLQAKKLLDLLAEIPPEEYFCVSTDKAANPVNIMGASKRIMEDVIFAYSDKFPVKTARFANVAFSNGSLPAGFIARLQKLQPISAPYDVKRYFVSPEESGQICMLSCMLGNNREIFFPRLEEAQMMTFDKIATAFLEENGYEVLECDSDEKAIEKAVELKNGSYKYPVHYSGSNTSGEKAYEEFYTDTEKVDMNRLKSLGVVTDKEIPDKAKIDALFDKLTAVFDKENTTKEEVVSIMTDYLPNFEHIETGKSLDSKM</sequence>
<name>A0A1M6FEB0_9FIRM</name>
<accession>A0A1M6FEB0</accession>
<dbReference type="OrthoDB" id="9803111at2"/>
<reference evidence="3 4" key="1">
    <citation type="submission" date="2016-11" db="EMBL/GenBank/DDBJ databases">
        <authorList>
            <person name="Jaros S."/>
            <person name="Januszkiewicz K."/>
            <person name="Wedrychowicz H."/>
        </authorList>
    </citation>
    <scope>NUCLEOTIDE SEQUENCE [LARGE SCALE GENOMIC DNA]</scope>
    <source>
        <strain evidence="3 4">DSM 3074</strain>
    </source>
</reference>
<evidence type="ECO:0000313" key="3">
    <source>
        <dbReference type="EMBL" id="SHI96074.1"/>
    </source>
</evidence>
<dbReference type="SUPFAM" id="SSF51735">
    <property type="entry name" value="NAD(P)-binding Rossmann-fold domains"/>
    <property type="match status" value="1"/>
</dbReference>
<dbReference type="InterPro" id="IPR036291">
    <property type="entry name" value="NAD(P)-bd_dom_sf"/>
</dbReference>
<evidence type="ECO:0000313" key="4">
    <source>
        <dbReference type="Proteomes" id="UP000191240"/>
    </source>
</evidence>
<protein>
    <submittedName>
        <fullName evidence="3">Polysaccharide biosynthesis protein</fullName>
    </submittedName>
</protein>
<dbReference type="Pfam" id="PF02719">
    <property type="entry name" value="Polysacc_synt_2"/>
    <property type="match status" value="1"/>
</dbReference>